<evidence type="ECO:0000313" key="3">
    <source>
        <dbReference type="Proteomes" id="UP000198535"/>
    </source>
</evidence>
<name>A0A1I4RF52_9EURY</name>
<organism evidence="2 3">
    <name type="scientific">Methanolobus profundi</name>
    <dbReference type="NCBI Taxonomy" id="487685"/>
    <lineage>
        <taxon>Archaea</taxon>
        <taxon>Methanobacteriati</taxon>
        <taxon>Methanobacteriota</taxon>
        <taxon>Stenosarchaea group</taxon>
        <taxon>Methanomicrobia</taxon>
        <taxon>Methanosarcinales</taxon>
        <taxon>Methanosarcinaceae</taxon>
        <taxon>Methanolobus</taxon>
    </lineage>
</organism>
<sequence>MDQKDDIFRMKVPLHMVDFQLMIVMVAMIVVFLIVSTIDHLYRNTWTYSSVFLINAMILTIIYLQTRYEISITNNIISLKKPFFGKTRIHADKIIDVISSDNSIYRHKKLNFGIIVFSILILMIIPLENSYRLIITYGFEGATNIFTSLFPVSLAMVILYRNHTLSRYPKTIKIDMDPGDITLYPEDHEKYILLKERLEEIHGEQA</sequence>
<keyword evidence="1" id="KW-0472">Membrane</keyword>
<keyword evidence="3" id="KW-1185">Reference proteome</keyword>
<feature type="transmembrane region" description="Helical" evidence="1">
    <location>
        <begin position="46"/>
        <end position="64"/>
    </location>
</feature>
<dbReference type="AlphaFoldDB" id="A0A1I4RF52"/>
<feature type="transmembrane region" description="Helical" evidence="1">
    <location>
        <begin position="110"/>
        <end position="127"/>
    </location>
</feature>
<keyword evidence="1" id="KW-0812">Transmembrane</keyword>
<gene>
    <name evidence="2" type="ORF">SAMN04488696_1530</name>
</gene>
<proteinExistence type="predicted"/>
<dbReference type="STRING" id="487685.SAMN04488696_1530"/>
<feature type="transmembrane region" description="Helical" evidence="1">
    <location>
        <begin position="12"/>
        <end position="34"/>
    </location>
</feature>
<evidence type="ECO:0000256" key="1">
    <source>
        <dbReference type="SAM" id="Phobius"/>
    </source>
</evidence>
<dbReference type="RefSeq" id="WP_091935540.1">
    <property type="nucleotide sequence ID" value="NZ_FOUJ01000002.1"/>
</dbReference>
<protein>
    <submittedName>
        <fullName evidence="2">Uncharacterized protein</fullName>
    </submittedName>
</protein>
<dbReference type="OrthoDB" id="125819at2157"/>
<evidence type="ECO:0000313" key="2">
    <source>
        <dbReference type="EMBL" id="SFM50666.1"/>
    </source>
</evidence>
<dbReference type="EMBL" id="FOUJ01000002">
    <property type="protein sequence ID" value="SFM50666.1"/>
    <property type="molecule type" value="Genomic_DNA"/>
</dbReference>
<reference evidence="3" key="1">
    <citation type="submission" date="2016-10" db="EMBL/GenBank/DDBJ databases">
        <authorList>
            <person name="Varghese N."/>
            <person name="Submissions S."/>
        </authorList>
    </citation>
    <scope>NUCLEOTIDE SEQUENCE [LARGE SCALE GENOMIC DNA]</scope>
    <source>
        <strain evidence="3">Mob M</strain>
    </source>
</reference>
<accession>A0A1I4RF52</accession>
<keyword evidence="1" id="KW-1133">Transmembrane helix</keyword>
<dbReference type="Proteomes" id="UP000198535">
    <property type="component" value="Unassembled WGS sequence"/>
</dbReference>
<feature type="transmembrane region" description="Helical" evidence="1">
    <location>
        <begin position="133"/>
        <end position="160"/>
    </location>
</feature>